<dbReference type="EMBL" id="CP139960">
    <property type="protein sequence ID" value="WQD37125.1"/>
    <property type="molecule type" value="Genomic_DNA"/>
</dbReference>
<dbReference type="Proteomes" id="UP001325680">
    <property type="component" value="Chromosome"/>
</dbReference>
<gene>
    <name evidence="2" type="ORF">U0035_15750</name>
</gene>
<feature type="signal peptide" evidence="1">
    <location>
        <begin position="1"/>
        <end position="19"/>
    </location>
</feature>
<name>A0ABZ0W4U2_9BACT</name>
<evidence type="ECO:0000313" key="2">
    <source>
        <dbReference type="EMBL" id="WQD37125.1"/>
    </source>
</evidence>
<keyword evidence="1" id="KW-0732">Signal</keyword>
<dbReference type="InterPro" id="IPR011652">
    <property type="entry name" value="MORN_2"/>
</dbReference>
<protein>
    <recommendedName>
        <fullName evidence="4">Toxin-antitoxin system YwqK family antitoxin</fullName>
    </recommendedName>
</protein>
<keyword evidence="3" id="KW-1185">Reference proteome</keyword>
<evidence type="ECO:0000313" key="3">
    <source>
        <dbReference type="Proteomes" id="UP001325680"/>
    </source>
</evidence>
<dbReference type="SUPFAM" id="SSF82185">
    <property type="entry name" value="Histone H3 K4-specific methyltransferase SET7/9 N-terminal domain"/>
    <property type="match status" value="2"/>
</dbReference>
<evidence type="ECO:0000256" key="1">
    <source>
        <dbReference type="SAM" id="SignalP"/>
    </source>
</evidence>
<evidence type="ECO:0008006" key="4">
    <source>
        <dbReference type="Google" id="ProtNLM"/>
    </source>
</evidence>
<organism evidence="2 3">
    <name type="scientific">Niabella yanshanensis</name>
    <dbReference type="NCBI Taxonomy" id="577386"/>
    <lineage>
        <taxon>Bacteria</taxon>
        <taxon>Pseudomonadati</taxon>
        <taxon>Bacteroidota</taxon>
        <taxon>Chitinophagia</taxon>
        <taxon>Chitinophagales</taxon>
        <taxon>Chitinophagaceae</taxon>
        <taxon>Niabella</taxon>
    </lineage>
</organism>
<dbReference type="Pfam" id="PF07661">
    <property type="entry name" value="MORN_2"/>
    <property type="match status" value="3"/>
</dbReference>
<sequence length="280" mass="31752">MKLLLLLPTFTFLVIHSLAQTPLVKYYDSGKVASRGFVKGDRYDSTFISYYENGNKASEGLFKNCSYRTCSLAIVQAPFCDVGEDIAKPSKGIKNGEWKYYYANGMVKNIENFNCGISVGQELLYDSAGRLLERSFYNAGDLIQLQEYYPDGTLKMSVTKVYEIDDRGRKKNGSKENVSEYYETGILKCLKTVNEAGLPTSKYVEYWANGFVKMEGNYRDGKKEGVFKEYYENGNTKFEGVIKSDIPQNKQYFLNEQGAVTKVETWEKGKLVKTEDKSGS</sequence>
<accession>A0ABZ0W4U2</accession>
<proteinExistence type="predicted"/>
<dbReference type="RefSeq" id="WP_114791786.1">
    <property type="nucleotide sequence ID" value="NZ_CP139960.1"/>
</dbReference>
<dbReference type="Gene3D" id="2.20.110.10">
    <property type="entry name" value="Histone H3 K4-specific methyltransferase SET7/9 N-terminal domain"/>
    <property type="match status" value="1"/>
</dbReference>
<reference evidence="2 3" key="1">
    <citation type="submission" date="2023-12" db="EMBL/GenBank/DDBJ databases">
        <title>Genome sequencing and assembly of bacterial species from a model synthetic community.</title>
        <authorList>
            <person name="Hogle S.L."/>
        </authorList>
    </citation>
    <scope>NUCLEOTIDE SEQUENCE [LARGE SCALE GENOMIC DNA]</scope>
    <source>
        <strain evidence="2 3">HAMBI_3031</strain>
    </source>
</reference>
<dbReference type="Gene3D" id="3.90.930.1">
    <property type="match status" value="2"/>
</dbReference>
<feature type="chain" id="PRO_5045663197" description="Toxin-antitoxin system YwqK family antitoxin" evidence="1">
    <location>
        <begin position="20"/>
        <end position="280"/>
    </location>
</feature>